<keyword evidence="3" id="KW-1185">Reference proteome</keyword>
<evidence type="ECO:0000256" key="1">
    <source>
        <dbReference type="SAM" id="MobiDB-lite"/>
    </source>
</evidence>
<feature type="compositionally biased region" description="Basic and acidic residues" evidence="1">
    <location>
        <begin position="862"/>
        <end position="884"/>
    </location>
</feature>
<sequence>MTSHDNQASITSKDKRFLNSHFDLDTFTEFSKRHLETWNEAHEALKMGENYADARYSWWLQYLFPIPQQKHDRRMGEDYASILTAIKFLKDSLIGYNLGKVTQTLANLDNDAIERVLSADPKLADERREWLITFLWLFCNALEVDKVEGDPDARKLCRLLLRRKWARAKVKGKTIGISRETFRKEDVFLKDDPVTRKRRPELAEILKGDQGEMSPFRYGMTDAVKDLNRFVEQATGKNKNDISVAIGLRAWNDRHDKERPTVANESDAWKWSDTTFQLCESSYRLRQNIAIKEWPAHLLFPDPAGNGDENTWIPVRGDLSVTELVQGVLNNKKRGFRLGYAVGVLYNLRNGAQADESSGLEDEIMSFVANIEGLDEYLLTLHLTLKLPGVEKDEGAKSTCREVGRRFFSEFFVDADEENFAKISEKAKRVRERVATETSEIGQSYCVKVADEKLGSPFYQGIMMAKRDFDGKLGVNCRWRALGMHGWLQRYNGEAWAQFLEDEEEREQLGLEDRMTQNEEEKQSNEKGERKGKEKEEKKVKKKEGQKAAASGVDETHDDEAAHHPQDRHHPGKVYRQHSRAEDYDFDQDLQSRKHQSSTGYGHRDHNTSGYHGPISPINRVFSDDVEHLRERFGNSSRPTISSREGLNIGNKERNSGSRQHKEDVSSARRSRGDHVSYVPYGGEPPSPGRQGREHRSRSRHRPGPRSPSQPREPSYPGVQRARNRSRNQGRTEPAAYGTSRQRLESRSRSRRRTEPRAYSRHDPEPPAYSRQRPESRSRSRHREDPLYPTGTSRRDSAGVYDKYVNDHLHGHTPTSSRETRGKGNQPGPSNYSSTRRTHAGILSQDYDYESDGYEVLLGDPIPKDVNRRHDGHQSDYARDRDRVGPSTSGARYAPRDIDHVRDRDRVGPSEPRYGPAASRREYEVEPSSSRSRREQPTRTSGRQDSTYGEHDIPEHVRQLGDKYRKTHGYSPGEFTISDRRR</sequence>
<feature type="compositionally biased region" description="Basic and acidic residues" evidence="1">
    <location>
        <begin position="772"/>
        <end position="786"/>
    </location>
</feature>
<feature type="compositionally biased region" description="Basic residues" evidence="1">
    <location>
        <begin position="693"/>
        <end position="704"/>
    </location>
</feature>
<dbReference type="Proteomes" id="UP001281003">
    <property type="component" value="Unassembled WGS sequence"/>
</dbReference>
<reference evidence="2" key="1">
    <citation type="journal article" date="2023" name="Mol. Phylogenet. Evol.">
        <title>Genome-scale phylogeny and comparative genomics of the fungal order Sordariales.</title>
        <authorList>
            <person name="Hensen N."/>
            <person name="Bonometti L."/>
            <person name="Westerberg I."/>
            <person name="Brannstrom I.O."/>
            <person name="Guillou S."/>
            <person name="Cros-Aarteil S."/>
            <person name="Calhoun S."/>
            <person name="Haridas S."/>
            <person name="Kuo A."/>
            <person name="Mondo S."/>
            <person name="Pangilinan J."/>
            <person name="Riley R."/>
            <person name="LaButti K."/>
            <person name="Andreopoulos B."/>
            <person name="Lipzen A."/>
            <person name="Chen C."/>
            <person name="Yan M."/>
            <person name="Daum C."/>
            <person name="Ng V."/>
            <person name="Clum A."/>
            <person name="Steindorff A."/>
            <person name="Ohm R.A."/>
            <person name="Martin F."/>
            <person name="Silar P."/>
            <person name="Natvig D.O."/>
            <person name="Lalanne C."/>
            <person name="Gautier V."/>
            <person name="Ament-Velasquez S.L."/>
            <person name="Kruys A."/>
            <person name="Hutchinson M.I."/>
            <person name="Powell A.J."/>
            <person name="Barry K."/>
            <person name="Miller A.N."/>
            <person name="Grigoriev I.V."/>
            <person name="Debuchy R."/>
            <person name="Gladieux P."/>
            <person name="Hiltunen Thoren M."/>
            <person name="Johannesson H."/>
        </authorList>
    </citation>
    <scope>NUCLEOTIDE SEQUENCE</scope>
    <source>
        <strain evidence="2">FGSC 1904</strain>
    </source>
</reference>
<feature type="compositionally biased region" description="Basic and acidic residues" evidence="1">
    <location>
        <begin position="742"/>
        <end position="765"/>
    </location>
</feature>
<feature type="region of interest" description="Disordered" evidence="1">
    <location>
        <begin position="507"/>
        <end position="982"/>
    </location>
</feature>
<protein>
    <submittedName>
        <fullName evidence="2">Uncharacterized protein</fullName>
    </submittedName>
</protein>
<dbReference type="EMBL" id="JAUTDP010000005">
    <property type="protein sequence ID" value="KAK3399371.1"/>
    <property type="molecule type" value="Genomic_DNA"/>
</dbReference>
<proteinExistence type="predicted"/>
<accession>A0AAE0PGA9</accession>
<gene>
    <name evidence="2" type="ORF">B0T20DRAFT_392381</name>
</gene>
<feature type="compositionally biased region" description="Polar residues" evidence="1">
    <location>
        <begin position="634"/>
        <end position="645"/>
    </location>
</feature>
<feature type="compositionally biased region" description="Basic and acidic residues" evidence="1">
    <location>
        <begin position="651"/>
        <end position="675"/>
    </location>
</feature>
<feature type="compositionally biased region" description="Basic and acidic residues" evidence="1">
    <location>
        <begin position="948"/>
        <end position="964"/>
    </location>
</feature>
<comment type="caution">
    <text evidence="2">The sequence shown here is derived from an EMBL/GenBank/DDBJ whole genome shotgun (WGS) entry which is preliminary data.</text>
</comment>
<organism evidence="2 3">
    <name type="scientific">Sordaria brevicollis</name>
    <dbReference type="NCBI Taxonomy" id="83679"/>
    <lineage>
        <taxon>Eukaryota</taxon>
        <taxon>Fungi</taxon>
        <taxon>Dikarya</taxon>
        <taxon>Ascomycota</taxon>
        <taxon>Pezizomycotina</taxon>
        <taxon>Sordariomycetes</taxon>
        <taxon>Sordariomycetidae</taxon>
        <taxon>Sordariales</taxon>
        <taxon>Sordariaceae</taxon>
        <taxon>Sordaria</taxon>
    </lineage>
</organism>
<reference evidence="2" key="2">
    <citation type="submission" date="2023-07" db="EMBL/GenBank/DDBJ databases">
        <authorList>
            <consortium name="Lawrence Berkeley National Laboratory"/>
            <person name="Haridas S."/>
            <person name="Hensen N."/>
            <person name="Bonometti L."/>
            <person name="Westerberg I."/>
            <person name="Brannstrom I.O."/>
            <person name="Guillou S."/>
            <person name="Cros-Aarteil S."/>
            <person name="Calhoun S."/>
            <person name="Kuo A."/>
            <person name="Mondo S."/>
            <person name="Pangilinan J."/>
            <person name="Riley R."/>
            <person name="LaButti K."/>
            <person name="Andreopoulos B."/>
            <person name="Lipzen A."/>
            <person name="Chen C."/>
            <person name="Yanf M."/>
            <person name="Daum C."/>
            <person name="Ng V."/>
            <person name="Clum A."/>
            <person name="Steindorff A."/>
            <person name="Ohm R."/>
            <person name="Martin F."/>
            <person name="Silar P."/>
            <person name="Natvig D."/>
            <person name="Lalanne C."/>
            <person name="Gautier V."/>
            <person name="Ament-velasquez S.L."/>
            <person name="Kruys A."/>
            <person name="Hutchinson M.I."/>
            <person name="Powell A.J."/>
            <person name="Barry K."/>
            <person name="Miller A.N."/>
            <person name="Grigoriev I.V."/>
            <person name="Debuchy R."/>
            <person name="Gladieux P."/>
            <person name="Thoren M.H."/>
            <person name="Johannesson H."/>
        </authorList>
    </citation>
    <scope>NUCLEOTIDE SEQUENCE</scope>
    <source>
        <strain evidence="2">FGSC 1904</strain>
    </source>
</reference>
<feature type="compositionally biased region" description="Basic and acidic residues" evidence="1">
    <location>
        <begin position="507"/>
        <end position="546"/>
    </location>
</feature>
<feature type="compositionally biased region" description="Basic and acidic residues" evidence="1">
    <location>
        <begin position="894"/>
        <end position="908"/>
    </location>
</feature>
<name>A0AAE0PGA9_SORBR</name>
<evidence type="ECO:0000313" key="3">
    <source>
        <dbReference type="Proteomes" id="UP001281003"/>
    </source>
</evidence>
<dbReference type="AlphaFoldDB" id="A0AAE0PGA9"/>
<feature type="compositionally biased region" description="Basic and acidic residues" evidence="1">
    <location>
        <begin position="622"/>
        <end position="633"/>
    </location>
</feature>
<evidence type="ECO:0000313" key="2">
    <source>
        <dbReference type="EMBL" id="KAK3399371.1"/>
    </source>
</evidence>
<feature type="compositionally biased region" description="Basic and acidic residues" evidence="1">
    <location>
        <begin position="559"/>
        <end position="569"/>
    </location>
</feature>